<proteinExistence type="predicted"/>
<dbReference type="STRING" id="561061.SAMN05660862_1880"/>
<dbReference type="OrthoDB" id="1269544at2"/>
<keyword evidence="2" id="KW-1185">Reference proteome</keyword>
<evidence type="ECO:0000313" key="1">
    <source>
        <dbReference type="EMBL" id="SMG29108.1"/>
    </source>
</evidence>
<gene>
    <name evidence="1" type="ORF">SAMN05660862_1880</name>
</gene>
<dbReference type="AlphaFoldDB" id="A0A1X7JMB2"/>
<dbReference type="Proteomes" id="UP000192980">
    <property type="component" value="Unassembled WGS sequence"/>
</dbReference>
<accession>A0A1X7JMB2</accession>
<protein>
    <submittedName>
        <fullName evidence="1">Uncharacterized protein</fullName>
    </submittedName>
</protein>
<sequence length="191" mass="22213">MKKHFFCLLLLSLFVGGVLGQDRMFVVKFIQEGKVISVDRTGEITLRKQPFQIQIEHIIDEGVLVGATLDDDLYRSAIGEADLEVSWYENTGMADALFNDDKAVMVSNDAPNYWFYSSAEEHRFDRDPRESRGRYVGKRTIANIALLDPYRKIPIQQIKKDLYFVFYESTYDMTKDEFNRGEPLGVHIRWK</sequence>
<organism evidence="1 2">
    <name type="scientific">Sphingobacterium psychroaquaticum</name>
    <dbReference type="NCBI Taxonomy" id="561061"/>
    <lineage>
        <taxon>Bacteria</taxon>
        <taxon>Pseudomonadati</taxon>
        <taxon>Bacteroidota</taxon>
        <taxon>Sphingobacteriia</taxon>
        <taxon>Sphingobacteriales</taxon>
        <taxon>Sphingobacteriaceae</taxon>
        <taxon>Sphingobacterium</taxon>
    </lineage>
</organism>
<dbReference type="RefSeq" id="WP_085472640.1">
    <property type="nucleotide sequence ID" value="NZ_FXAU01000003.1"/>
</dbReference>
<name>A0A1X7JMB2_9SPHI</name>
<dbReference type="EMBL" id="FXAU01000003">
    <property type="protein sequence ID" value="SMG29108.1"/>
    <property type="molecule type" value="Genomic_DNA"/>
</dbReference>
<reference evidence="1 2" key="1">
    <citation type="submission" date="2017-04" db="EMBL/GenBank/DDBJ databases">
        <authorList>
            <person name="Afonso C.L."/>
            <person name="Miller P.J."/>
            <person name="Scott M.A."/>
            <person name="Spackman E."/>
            <person name="Goraichik I."/>
            <person name="Dimitrov K.M."/>
            <person name="Suarez D.L."/>
            <person name="Swayne D.E."/>
        </authorList>
    </citation>
    <scope>NUCLEOTIDE SEQUENCE [LARGE SCALE GENOMIC DNA]</scope>
    <source>
        <strain evidence="1 2">DSM 22418</strain>
    </source>
</reference>
<evidence type="ECO:0000313" key="2">
    <source>
        <dbReference type="Proteomes" id="UP000192980"/>
    </source>
</evidence>